<feature type="domain" description="Outer membrane protein beta-barrel" evidence="3">
    <location>
        <begin position="790"/>
        <end position="921"/>
    </location>
</feature>
<dbReference type="SUPFAM" id="SSF49464">
    <property type="entry name" value="Carboxypeptidase regulatory domain-like"/>
    <property type="match status" value="1"/>
</dbReference>
<dbReference type="AlphaFoldDB" id="A0A419S3I1"/>
<dbReference type="InterPro" id="IPR008969">
    <property type="entry name" value="CarboxyPept-like_regulatory"/>
</dbReference>
<keyword evidence="2" id="KW-0732">Signal</keyword>
<evidence type="ECO:0000313" key="4">
    <source>
        <dbReference type="EMBL" id="RKD13852.1"/>
    </source>
</evidence>
<dbReference type="InterPro" id="IPR041700">
    <property type="entry name" value="OMP_b-brl_3"/>
</dbReference>
<gene>
    <name evidence="4" type="ORF">BCY91_09870</name>
</gene>
<keyword evidence="5" id="KW-1185">Reference proteome</keyword>
<feature type="region of interest" description="Disordered" evidence="1">
    <location>
        <begin position="301"/>
        <end position="334"/>
    </location>
</feature>
<dbReference type="Pfam" id="PF14905">
    <property type="entry name" value="OMP_b-brl_3"/>
    <property type="match status" value="2"/>
</dbReference>
<evidence type="ECO:0000256" key="1">
    <source>
        <dbReference type="SAM" id="MobiDB-lite"/>
    </source>
</evidence>
<accession>A0A419S3I1</accession>
<feature type="chain" id="PRO_5019131427" description="Outer membrane protein beta-barrel domain-containing protein" evidence="2">
    <location>
        <begin position="30"/>
        <end position="947"/>
    </location>
</feature>
<comment type="caution">
    <text evidence="4">The sequence shown here is derived from an EMBL/GenBank/DDBJ whole genome shotgun (WGS) entry which is preliminary data.</text>
</comment>
<dbReference type="Proteomes" id="UP000283433">
    <property type="component" value="Unassembled WGS sequence"/>
</dbReference>
<dbReference type="RefSeq" id="WP_120182763.1">
    <property type="nucleotide sequence ID" value="NZ_MBTA01000027.1"/>
</dbReference>
<proteinExistence type="predicted"/>
<dbReference type="EMBL" id="MBTA01000027">
    <property type="protein sequence ID" value="RKD13852.1"/>
    <property type="molecule type" value="Genomic_DNA"/>
</dbReference>
<protein>
    <recommendedName>
        <fullName evidence="3">Outer membrane protein beta-barrel domain-containing protein</fullName>
    </recommendedName>
</protein>
<reference evidence="4 5" key="1">
    <citation type="submission" date="2016-07" db="EMBL/GenBank/DDBJ databases">
        <title>Genome of Pelobium manganitolerans.</title>
        <authorList>
            <person name="Wu S."/>
            <person name="Wang G."/>
        </authorList>
    </citation>
    <scope>NUCLEOTIDE SEQUENCE [LARGE SCALE GENOMIC DNA]</scope>
    <source>
        <strain evidence="4 5">YS-25</strain>
    </source>
</reference>
<sequence length="947" mass="104889">MKKLYIKLVGTVFACFFLIALLFSNKSFAQAKAQPLPLRQVNGIAKDSTNQGVIGATVTLTSSADTMRTSTNEDGVFVFRNVKSWVFTLSVSSIGYAGKVISGKYNDATPRLTLDPIVLKEDTRMLDAVTVNGTPSIVYKTDTIEYRADDYVVRAGATVDELLQKMEGMEVGNDGSLTVNGTAITKAKLNGKEIYGGDVATAVQNLPAEIVEKIQIVDDYGNTAARTGIKDGDPSKILNITTKASKSVGNMARLNFGAGTLNQAEASANLTRINMNQTLTFNGTFMQTPNGIAGGNSSIGRLGGGGNRGGRSGSGFGGGGSGNASGGESLRTRPSFTYRDKFGSKVEFLANYAYNYNDNNTLTDSYSEMSTIDSNDVRQTTFTKRNADNLNFGGSHNINFEIEYNIDSANFIQFRPNINLSNTSSRNTSTSLQTGFIHQDQFNNSSNSNKTPNIDGTIAYQHLWLRKPGRVFSAELTLGSRINDNESIQNNTIRYYLDDTNTVLKDSIVNRAINTDNDQKNYRGSLTYSEPLGAMSRLEFNSNVERRGYDNARYTSNIALNGTRSVVDSLSNVFDYFFTQYRNSVNYKYGDNRSKYSFSLGITSVNTSLVGEKVSLGTKTDQDYFKLIPIARFQVRWSSTHALSVYYRGNASEPNFDQIQPVRDVSNPQRPVVGNPDLKAAFTHSVVGQYGNYLPNSRFNYNLRINSSFIENQVTSNTVIIPDAYGSKKSELRYINISGSNNQSVDYSISKQSADRKYNLSLSGSIDKSRRVAMSNNIKTFSDTWGFKESFGPRINPNDWLEINPYVSFDFNKTNYSIGRNILQRVWALSLDGNIYFTKNLQFGYALSKNFVSGIGTNVTNNPFVINTMLQMRVFKNKGSLQLRAYDLLNQNNFINRSTSEYGFTEIVTNPNSRYVMLNLSMNLQKWTGAVGRGGRDIRRRGDGSFY</sequence>
<feature type="compositionally biased region" description="Gly residues" evidence="1">
    <location>
        <begin position="301"/>
        <end position="325"/>
    </location>
</feature>
<feature type="domain" description="Outer membrane protein beta-barrel" evidence="3">
    <location>
        <begin position="475"/>
        <end position="770"/>
    </location>
</feature>
<dbReference type="Gene3D" id="2.60.40.1120">
    <property type="entry name" value="Carboxypeptidase-like, regulatory domain"/>
    <property type="match status" value="1"/>
</dbReference>
<evidence type="ECO:0000313" key="5">
    <source>
        <dbReference type="Proteomes" id="UP000283433"/>
    </source>
</evidence>
<evidence type="ECO:0000259" key="3">
    <source>
        <dbReference type="Pfam" id="PF14905"/>
    </source>
</evidence>
<organism evidence="4 5">
    <name type="scientific">Pelobium manganitolerans</name>
    <dbReference type="NCBI Taxonomy" id="1842495"/>
    <lineage>
        <taxon>Bacteria</taxon>
        <taxon>Pseudomonadati</taxon>
        <taxon>Bacteroidota</taxon>
        <taxon>Sphingobacteriia</taxon>
        <taxon>Sphingobacteriales</taxon>
        <taxon>Sphingobacteriaceae</taxon>
        <taxon>Pelobium</taxon>
    </lineage>
</organism>
<name>A0A419S3I1_9SPHI</name>
<evidence type="ECO:0000256" key="2">
    <source>
        <dbReference type="SAM" id="SignalP"/>
    </source>
</evidence>
<dbReference type="SUPFAM" id="SSF56935">
    <property type="entry name" value="Porins"/>
    <property type="match status" value="1"/>
</dbReference>
<dbReference type="OrthoDB" id="1086219at2"/>
<dbReference type="Pfam" id="PF13620">
    <property type="entry name" value="CarboxypepD_reg"/>
    <property type="match status" value="1"/>
</dbReference>
<feature type="signal peptide" evidence="2">
    <location>
        <begin position="1"/>
        <end position="29"/>
    </location>
</feature>